<feature type="domain" description="Mga helix-turn-helix" evidence="3">
    <location>
        <begin position="77"/>
        <end position="161"/>
    </location>
</feature>
<gene>
    <name evidence="4" type="ORF">EP57_04890</name>
</gene>
<dbReference type="GeneID" id="58716741"/>
<evidence type="ECO:0000259" key="3">
    <source>
        <dbReference type="Pfam" id="PF05043"/>
    </source>
</evidence>
<comment type="caution">
    <text evidence="4">The sequence shown here is derived from an EMBL/GenBank/DDBJ whole genome shotgun (WGS) entry which is preliminary data.</text>
</comment>
<name>A0A099WE40_9LIST</name>
<evidence type="ECO:0000313" key="4">
    <source>
        <dbReference type="EMBL" id="KGL42798.1"/>
    </source>
</evidence>
<dbReference type="RefSeq" id="WP_036084676.1">
    <property type="nucleotide sequence ID" value="NZ_CBCSHQ010000001.1"/>
</dbReference>
<protein>
    <recommendedName>
        <fullName evidence="3">Mga helix-turn-helix domain-containing protein</fullName>
    </recommendedName>
</protein>
<dbReference type="InterPro" id="IPR050661">
    <property type="entry name" value="BglG_antiterminators"/>
</dbReference>
<accession>A0A099WE40</accession>
<proteinExistence type="predicted"/>
<keyword evidence="2" id="KW-0804">Transcription</keyword>
<organism evidence="4 5">
    <name type="scientific">Listeria booriae</name>
    <dbReference type="NCBI Taxonomy" id="1552123"/>
    <lineage>
        <taxon>Bacteria</taxon>
        <taxon>Bacillati</taxon>
        <taxon>Bacillota</taxon>
        <taxon>Bacilli</taxon>
        <taxon>Bacillales</taxon>
        <taxon>Listeriaceae</taxon>
        <taxon>Listeria</taxon>
    </lineage>
</organism>
<dbReference type="PANTHER" id="PTHR30185:SF18">
    <property type="entry name" value="TRANSCRIPTIONAL REGULATOR MTLR"/>
    <property type="match status" value="1"/>
</dbReference>
<keyword evidence="1" id="KW-0805">Transcription regulation</keyword>
<dbReference type="OrthoDB" id="9971429at2"/>
<dbReference type="AlphaFoldDB" id="A0A099WE40"/>
<evidence type="ECO:0000256" key="2">
    <source>
        <dbReference type="ARBA" id="ARBA00023163"/>
    </source>
</evidence>
<sequence length="471" mass="54508">MVISLLKKADKKLNKLLNLVNYLCNSRKTSIRAISLAVNRSRSSVQNDLEEIRRCLPNDWSLHIDPYTGAELIKPFNQTENDFIAFFVQQSLVFQLVFAPFSERFHTVAEAADNLFVSKKALYDLINHLNSALEPHQLRFDKKTLSLRGKEEIVRNFYLCLLTYANEADLAGKSPLDLDEILQELGINLPKPAIKQLEICCIVAVTRREIPVCATTLKALPENNFEIIKFLLSIQYHHKMLLHDNDKTWLLTKIFQIIFQEKKIEGYGPFKLLEQQAVKFNALVPKSNPNNSSFIQMISHHIMSKFYFPETSFNSWNEFSSEETKFMKSHPELFSRIVTIYEQLDPPFNVITASDTDIIFQTALFIRSISLESTQQTPTVYVLIKKGVSYENHCINLFNLQFKPWLFKAIETDEEWDDIQQGAIVISDQPLMIEDSNNILVSPKPTELDLESIRRFLETYLTHKNSDYILI</sequence>
<keyword evidence="5" id="KW-1185">Reference proteome</keyword>
<dbReference type="InterPro" id="IPR007737">
    <property type="entry name" value="Mga_HTH"/>
</dbReference>
<dbReference type="STRING" id="1552123.EP57_04890"/>
<evidence type="ECO:0000256" key="1">
    <source>
        <dbReference type="ARBA" id="ARBA00023015"/>
    </source>
</evidence>
<dbReference type="Pfam" id="PF05043">
    <property type="entry name" value="Mga"/>
    <property type="match status" value="1"/>
</dbReference>
<evidence type="ECO:0000313" key="5">
    <source>
        <dbReference type="Proteomes" id="UP000029844"/>
    </source>
</evidence>
<dbReference type="Proteomes" id="UP000029844">
    <property type="component" value="Unassembled WGS sequence"/>
</dbReference>
<dbReference type="EMBL" id="JNFA01000011">
    <property type="protein sequence ID" value="KGL42798.1"/>
    <property type="molecule type" value="Genomic_DNA"/>
</dbReference>
<reference evidence="4 5" key="1">
    <citation type="submission" date="2014-05" db="EMBL/GenBank/DDBJ databases">
        <title>Novel Listeriaceae from food processing environments.</title>
        <authorList>
            <person name="den Bakker H.C."/>
        </authorList>
    </citation>
    <scope>NUCLEOTIDE SEQUENCE [LARGE SCALE GENOMIC DNA]</scope>
    <source>
        <strain evidence="4 5">FSL A5-0281</strain>
    </source>
</reference>
<dbReference type="PANTHER" id="PTHR30185">
    <property type="entry name" value="CRYPTIC BETA-GLUCOSIDE BGL OPERON ANTITERMINATOR"/>
    <property type="match status" value="1"/>
</dbReference>